<keyword evidence="4" id="KW-0804">Transcription</keyword>
<evidence type="ECO:0000256" key="2">
    <source>
        <dbReference type="ARBA" id="ARBA00023015"/>
    </source>
</evidence>
<dbReference type="PRINTS" id="PR00039">
    <property type="entry name" value="HTHLYSR"/>
</dbReference>
<proteinExistence type="inferred from homology"/>
<evidence type="ECO:0000313" key="6">
    <source>
        <dbReference type="EMBL" id="MDH4572234.1"/>
    </source>
</evidence>
<accession>A0ABT6I494</accession>
<dbReference type="Pfam" id="PF00126">
    <property type="entry name" value="HTH_1"/>
    <property type="match status" value="1"/>
</dbReference>
<reference evidence="6" key="2">
    <citation type="submission" date="2017-11" db="EMBL/GenBank/DDBJ databases">
        <authorList>
            <person name="Das S.K."/>
        </authorList>
    </citation>
    <scope>NUCLEOTIDE SEQUENCE</scope>
    <source>
        <strain evidence="6">S4-41</strain>
    </source>
</reference>
<dbReference type="PANTHER" id="PTHR30537">
    <property type="entry name" value="HTH-TYPE TRANSCRIPTIONAL REGULATOR"/>
    <property type="match status" value="1"/>
</dbReference>
<gene>
    <name evidence="6" type="ORF">CUR86_07005</name>
</gene>
<evidence type="ECO:0000256" key="4">
    <source>
        <dbReference type="ARBA" id="ARBA00023163"/>
    </source>
</evidence>
<name>A0ABT6I494_9GAMM</name>
<evidence type="ECO:0000256" key="3">
    <source>
        <dbReference type="ARBA" id="ARBA00023125"/>
    </source>
</evidence>
<dbReference type="InterPro" id="IPR058163">
    <property type="entry name" value="LysR-type_TF_proteobact-type"/>
</dbReference>
<sequence length="297" mass="33949">MERVSWDDVRIFLHVARAGNLSRAAKSLHIDQSTVSRHIAQLEYELGLSLFDRARSGLTLSEFGKRFLKSTEAMETGFFKLKDELFAPGAEQRQSVRLGTMEGIASLYLTDVLPEFQRLHPEILLELVTSSQRIHVNQREADIFIGFFESLGRGMDAERIGRFALYLYAAPVYAERHGLPRNLGQLSGHSYIGYVEDQIQIDAVRWLQDLVPDPHLICVSSSMLAQMFLATKGIGLVMLPSFANAERFGLFRVMPETAYVMRDVWMNVHRELRYSARVKSLVEFLQCRFHEDTQFGL</sequence>
<organism evidence="6 7">
    <name type="scientific">Salinicola acroporae</name>
    <dbReference type="NCBI Taxonomy" id="1541440"/>
    <lineage>
        <taxon>Bacteria</taxon>
        <taxon>Pseudomonadati</taxon>
        <taxon>Pseudomonadota</taxon>
        <taxon>Gammaproteobacteria</taxon>
        <taxon>Oceanospirillales</taxon>
        <taxon>Halomonadaceae</taxon>
        <taxon>Salinicola</taxon>
    </lineage>
</organism>
<dbReference type="Gene3D" id="3.40.190.290">
    <property type="match status" value="1"/>
</dbReference>
<comment type="similarity">
    <text evidence="1">Belongs to the LysR transcriptional regulatory family.</text>
</comment>
<dbReference type="Proteomes" id="UP001162135">
    <property type="component" value="Unassembled WGS sequence"/>
</dbReference>
<dbReference type="InterPro" id="IPR000847">
    <property type="entry name" value="LysR_HTH_N"/>
</dbReference>
<dbReference type="Pfam" id="PF03466">
    <property type="entry name" value="LysR_substrate"/>
    <property type="match status" value="1"/>
</dbReference>
<comment type="caution">
    <text evidence="6">The sequence shown here is derived from an EMBL/GenBank/DDBJ whole genome shotgun (WGS) entry which is preliminary data.</text>
</comment>
<dbReference type="PROSITE" id="PS50931">
    <property type="entry name" value="HTH_LYSR"/>
    <property type="match status" value="1"/>
</dbReference>
<dbReference type="InterPro" id="IPR005119">
    <property type="entry name" value="LysR_subst-bd"/>
</dbReference>
<reference evidence="6" key="1">
    <citation type="journal article" date="2015" name="Antonie Van Leeuwenhoek">
        <title>Comparative 16S rRNA signatures and multilocus sequence analysis for the genus Salinicola and description of Salinicola acroporae sp. nov., isolated from coral Acropora digitifera.</title>
        <authorList>
            <person name="Lepcha R.T."/>
            <person name="Poddar A."/>
            <person name="Schumann P."/>
            <person name="Das S.K."/>
        </authorList>
    </citation>
    <scope>NUCLEOTIDE SEQUENCE</scope>
    <source>
        <strain evidence="6">S4-41</strain>
    </source>
</reference>
<keyword evidence="7" id="KW-1185">Reference proteome</keyword>
<protein>
    <submittedName>
        <fullName evidence="6">LysR family transcriptional regulator</fullName>
    </submittedName>
</protein>
<keyword evidence="3" id="KW-0238">DNA-binding</keyword>
<dbReference type="Gene3D" id="1.10.10.10">
    <property type="entry name" value="Winged helix-like DNA-binding domain superfamily/Winged helix DNA-binding domain"/>
    <property type="match status" value="1"/>
</dbReference>
<dbReference type="InterPro" id="IPR036390">
    <property type="entry name" value="WH_DNA-bd_sf"/>
</dbReference>
<keyword evidence="2" id="KW-0805">Transcription regulation</keyword>
<evidence type="ECO:0000259" key="5">
    <source>
        <dbReference type="PROSITE" id="PS50931"/>
    </source>
</evidence>
<evidence type="ECO:0000313" key="7">
    <source>
        <dbReference type="Proteomes" id="UP001162135"/>
    </source>
</evidence>
<dbReference type="SUPFAM" id="SSF53850">
    <property type="entry name" value="Periplasmic binding protein-like II"/>
    <property type="match status" value="1"/>
</dbReference>
<dbReference type="PANTHER" id="PTHR30537:SF3">
    <property type="entry name" value="TRANSCRIPTIONAL REGULATORY PROTEIN"/>
    <property type="match status" value="1"/>
</dbReference>
<feature type="domain" description="HTH lysR-type" evidence="5">
    <location>
        <begin position="4"/>
        <end position="61"/>
    </location>
</feature>
<evidence type="ECO:0000256" key="1">
    <source>
        <dbReference type="ARBA" id="ARBA00009437"/>
    </source>
</evidence>
<dbReference type="SUPFAM" id="SSF46785">
    <property type="entry name" value="Winged helix' DNA-binding domain"/>
    <property type="match status" value="1"/>
</dbReference>
<dbReference type="EMBL" id="PGFS01000001">
    <property type="protein sequence ID" value="MDH4572234.1"/>
    <property type="molecule type" value="Genomic_DNA"/>
</dbReference>
<dbReference type="InterPro" id="IPR036388">
    <property type="entry name" value="WH-like_DNA-bd_sf"/>
</dbReference>